<comment type="caution">
    <text evidence="2">The sequence shown here is derived from an EMBL/GenBank/DDBJ whole genome shotgun (WGS) entry which is preliminary data.</text>
</comment>
<dbReference type="EMBL" id="JAOQKE010000010">
    <property type="protein sequence ID" value="MCU6725515.1"/>
    <property type="molecule type" value="Genomic_DNA"/>
</dbReference>
<sequence length="373" mass="42422">MSEVSDALQIIMISGQVFGVVTKLTYRAALIQMKLWNTLYLSKWKGKTNLTRLRKIKGDNLIYLNFSTEKEEKLKGIEKELKAHQILFARLPDLCGGDGRTQYAVAASDIGKVKAFLLDHKDGPCRETAAGLISAMDYAETGRDEKGKETKELKDLEISAKEELEKEQRKTARTVSGEDRKPAEEPKEDILLSGMAKLREQVMSETSQTFEQEPLAENEKWGLYETVDGKGVVIPREHIIKAEEWNPKRMDLRERGPKTQGLEKVDKEEPEVELYTEAGKRHRKDICILDSQESYPVVDLEEVRETAKKGARPAVSYDSGSRIMQMLNLSKQEAEEQTEGMPVFSQEKPFGTLAETIKNFPEKLREQGRQKVR</sequence>
<feature type="region of interest" description="Disordered" evidence="1">
    <location>
        <begin position="157"/>
        <end position="186"/>
    </location>
</feature>
<proteinExistence type="predicted"/>
<reference evidence="2 3" key="1">
    <citation type="journal article" date="2021" name="ISME Commun">
        <title>Automated analysis of genomic sequences facilitates high-throughput and comprehensive description of bacteria.</title>
        <authorList>
            <person name="Hitch T.C.A."/>
        </authorList>
    </citation>
    <scope>NUCLEOTIDE SEQUENCE [LARGE SCALE GENOMIC DNA]</scope>
    <source>
        <strain evidence="2 3">Sanger_29</strain>
    </source>
</reference>
<evidence type="ECO:0000256" key="1">
    <source>
        <dbReference type="SAM" id="MobiDB-lite"/>
    </source>
</evidence>
<evidence type="ECO:0000313" key="3">
    <source>
        <dbReference type="Proteomes" id="UP001652338"/>
    </source>
</evidence>
<gene>
    <name evidence="2" type="ORF">OCV47_09160</name>
</gene>
<keyword evidence="3" id="KW-1185">Reference proteome</keyword>
<organism evidence="2 3">
    <name type="scientific">Muricoprocola aceti</name>
    <dbReference type="NCBI Taxonomy" id="2981772"/>
    <lineage>
        <taxon>Bacteria</taxon>
        <taxon>Bacillati</taxon>
        <taxon>Bacillota</taxon>
        <taxon>Clostridia</taxon>
        <taxon>Lachnospirales</taxon>
        <taxon>Lachnospiraceae</taxon>
        <taxon>Muricoprocola</taxon>
    </lineage>
</organism>
<name>A0ABT2SM09_9FIRM</name>
<accession>A0ABT2SM09</accession>
<evidence type="ECO:0000313" key="2">
    <source>
        <dbReference type="EMBL" id="MCU6725515.1"/>
    </source>
</evidence>
<feature type="compositionally biased region" description="Basic and acidic residues" evidence="1">
    <location>
        <begin position="250"/>
        <end position="267"/>
    </location>
</feature>
<dbReference type="Proteomes" id="UP001652338">
    <property type="component" value="Unassembled WGS sequence"/>
</dbReference>
<dbReference type="RefSeq" id="WP_262654778.1">
    <property type="nucleotide sequence ID" value="NZ_JAOQKE010000010.1"/>
</dbReference>
<protein>
    <submittedName>
        <fullName evidence="2">Uncharacterized protein</fullName>
    </submittedName>
</protein>
<feature type="region of interest" description="Disordered" evidence="1">
    <location>
        <begin position="250"/>
        <end position="270"/>
    </location>
</feature>